<keyword evidence="6" id="KW-1133">Transmembrane helix</keyword>
<accession>A0A1Y2MXS9</accession>
<dbReference type="Proteomes" id="UP000194360">
    <property type="component" value="Unassembled WGS sequence"/>
</dbReference>
<dbReference type="InterPro" id="IPR023214">
    <property type="entry name" value="HAD_sf"/>
</dbReference>
<dbReference type="GO" id="GO:0046872">
    <property type="term" value="F:metal ion binding"/>
    <property type="evidence" value="ECO:0007669"/>
    <property type="project" value="UniProtKB-KW"/>
</dbReference>
<dbReference type="InterPro" id="IPR036412">
    <property type="entry name" value="HAD-like_sf"/>
</dbReference>
<dbReference type="PANTHER" id="PTHR43344:SF13">
    <property type="entry name" value="PHOSPHATASE RV3661-RELATED"/>
    <property type="match status" value="1"/>
</dbReference>
<keyword evidence="6" id="KW-0472">Membrane</keyword>
<dbReference type="NCBIfam" id="TIGR01488">
    <property type="entry name" value="HAD-SF-IB"/>
    <property type="match status" value="1"/>
</dbReference>
<keyword evidence="6" id="KW-0812">Transmembrane</keyword>
<dbReference type="Gene3D" id="3.40.50.1000">
    <property type="entry name" value="HAD superfamily/HAD-like"/>
    <property type="match status" value="1"/>
</dbReference>
<reference evidence="7 8" key="1">
    <citation type="submission" date="2016-09" db="EMBL/GenBank/DDBJ databases">
        <title>Pseudonocardia autotrophica DSM535, a candidate organism with high potential of specific P450 cytochromes.</title>
        <authorList>
            <person name="Grumaz C."/>
            <person name="Vainshtein Y."/>
            <person name="Kirstahler P."/>
            <person name="Sohn K."/>
        </authorList>
    </citation>
    <scope>NUCLEOTIDE SEQUENCE [LARGE SCALE GENOMIC DNA]</scope>
    <source>
        <strain evidence="7 8">DSM 535</strain>
    </source>
</reference>
<dbReference type="GO" id="GO:0016787">
    <property type="term" value="F:hydrolase activity"/>
    <property type="evidence" value="ECO:0007669"/>
    <property type="project" value="UniProtKB-KW"/>
</dbReference>
<organism evidence="7 8">
    <name type="scientific">Pseudonocardia autotrophica</name>
    <name type="common">Amycolata autotrophica</name>
    <name type="synonym">Nocardia autotrophica</name>
    <dbReference type="NCBI Taxonomy" id="2074"/>
    <lineage>
        <taxon>Bacteria</taxon>
        <taxon>Bacillati</taxon>
        <taxon>Actinomycetota</taxon>
        <taxon>Actinomycetes</taxon>
        <taxon>Pseudonocardiales</taxon>
        <taxon>Pseudonocardiaceae</taxon>
        <taxon>Pseudonocardia</taxon>
    </lineage>
</organism>
<dbReference type="InterPro" id="IPR050582">
    <property type="entry name" value="HAD-like_SerB"/>
</dbReference>
<dbReference type="Gene3D" id="1.20.1440.100">
    <property type="entry name" value="SG protein - dephosphorylation function"/>
    <property type="match status" value="1"/>
</dbReference>
<evidence type="ECO:0000256" key="1">
    <source>
        <dbReference type="ARBA" id="ARBA00009184"/>
    </source>
</evidence>
<proteinExistence type="inferred from homology"/>
<keyword evidence="3 7" id="KW-0378">Hydrolase</keyword>
<keyword evidence="4" id="KW-0460">Magnesium</keyword>
<evidence type="ECO:0000256" key="5">
    <source>
        <dbReference type="SAM" id="MobiDB-lite"/>
    </source>
</evidence>
<evidence type="ECO:0000313" key="7">
    <source>
        <dbReference type="EMBL" id="OSY39448.1"/>
    </source>
</evidence>
<evidence type="ECO:0000256" key="4">
    <source>
        <dbReference type="ARBA" id="ARBA00022842"/>
    </source>
</evidence>
<comment type="caution">
    <text evidence="7">The sequence shown here is derived from an EMBL/GenBank/DDBJ whole genome shotgun (WGS) entry which is preliminary data.</text>
</comment>
<sequence length="343" mass="37097">MRRTGTGDRVRVTGRARPVTRCGGSRAAGRAPVRGRRRTGRLVDVSDALTTTSTPPDPALDAPEAVFLDLDNTIIAGSSALAFARTFARHGLIDRATVARGAWAQLLLLFSGADESTMDMLRRRMVLVCQGWEVERVREIVAATLQDVIGPLVYPEAVHLIERHREQGAEIVLLSASGLEVVEPIAALVGVGRFRATTMRTEHGRYAGDIEFYCYGEGKAQAAREIAVELGLDLDRCAAYTDSITDLPLLELVGRPAVVNPDRELRAIARERGWPVLGFVRAASRGDRMFRLRDRISDRLTGRTGRRVRFAAAAGAGIAVLAVAGMAGMTRGRWAGTLTSPAS</sequence>
<protein>
    <submittedName>
        <fullName evidence="7">Haloacid dehalogenase-like hydrolase</fullName>
    </submittedName>
</protein>
<name>A0A1Y2MXS9_PSEAH</name>
<dbReference type="NCBIfam" id="TIGR01490">
    <property type="entry name" value="HAD-SF-IB-hyp1"/>
    <property type="match status" value="1"/>
</dbReference>
<feature type="transmembrane region" description="Helical" evidence="6">
    <location>
        <begin position="308"/>
        <end position="329"/>
    </location>
</feature>
<dbReference type="InterPro" id="IPR006385">
    <property type="entry name" value="HAD_hydro_SerB1"/>
</dbReference>
<dbReference type="STRING" id="2074.BG845_03393"/>
<comment type="similarity">
    <text evidence="1">Belongs to the HAD-like hydrolase superfamily. SerB family.</text>
</comment>
<dbReference type="PANTHER" id="PTHR43344">
    <property type="entry name" value="PHOSPHOSERINE PHOSPHATASE"/>
    <property type="match status" value="1"/>
</dbReference>
<feature type="compositionally biased region" description="Basic and acidic residues" evidence="5">
    <location>
        <begin position="1"/>
        <end position="11"/>
    </location>
</feature>
<evidence type="ECO:0000256" key="6">
    <source>
        <dbReference type="SAM" id="Phobius"/>
    </source>
</evidence>
<dbReference type="OrthoDB" id="25607at2"/>
<keyword evidence="2" id="KW-0479">Metal-binding</keyword>
<dbReference type="SUPFAM" id="SSF56784">
    <property type="entry name" value="HAD-like"/>
    <property type="match status" value="1"/>
</dbReference>
<gene>
    <name evidence="7" type="ORF">BG845_03393</name>
</gene>
<dbReference type="EMBL" id="MIGB01000017">
    <property type="protein sequence ID" value="OSY39448.1"/>
    <property type="molecule type" value="Genomic_DNA"/>
</dbReference>
<dbReference type="CDD" id="cd02612">
    <property type="entry name" value="HAD_PGPPase"/>
    <property type="match status" value="1"/>
</dbReference>
<dbReference type="AlphaFoldDB" id="A0A1Y2MXS9"/>
<feature type="compositionally biased region" description="Low complexity" evidence="5">
    <location>
        <begin position="13"/>
        <end position="32"/>
    </location>
</feature>
<feature type="region of interest" description="Disordered" evidence="5">
    <location>
        <begin position="1"/>
        <end position="36"/>
    </location>
</feature>
<evidence type="ECO:0000256" key="2">
    <source>
        <dbReference type="ARBA" id="ARBA00022723"/>
    </source>
</evidence>
<dbReference type="Pfam" id="PF12710">
    <property type="entry name" value="HAD"/>
    <property type="match status" value="1"/>
</dbReference>
<evidence type="ECO:0000313" key="8">
    <source>
        <dbReference type="Proteomes" id="UP000194360"/>
    </source>
</evidence>
<evidence type="ECO:0000256" key="3">
    <source>
        <dbReference type="ARBA" id="ARBA00022801"/>
    </source>
</evidence>
<keyword evidence="8" id="KW-1185">Reference proteome</keyword>